<accession>A0A7G1G3N3</accession>
<sequence length="116" mass="13444">MLALEKLSKMNESCYSRLLNSTSVLYRDLVSSRIRMIEKFLSSHYLKPVYLILDETVIKKYGKYIGGLNKFYSTIENMVIKGVCFLQCLMYNKSKPEIQLKNGPGRKNESVKISVY</sequence>
<dbReference type="AlphaFoldDB" id="A0A7G1G3N3"/>
<dbReference type="EMBL" id="AP018712">
    <property type="protein sequence ID" value="BBE31040.1"/>
    <property type="molecule type" value="Genomic_DNA"/>
</dbReference>
<dbReference type="InParanoid" id="A0A7G1G3N3"/>
<name>A0A7G1G3N3_9BACT</name>
<evidence type="ECO:0000313" key="1">
    <source>
        <dbReference type="EMBL" id="BBE31040.1"/>
    </source>
</evidence>
<dbReference type="KEGG" id="ocy:OSSY52_11810"/>
<protein>
    <submittedName>
        <fullName evidence="1">Uncharacterized protein</fullName>
    </submittedName>
</protein>
<keyword evidence="2" id="KW-1185">Reference proteome</keyword>
<proteinExistence type="predicted"/>
<gene>
    <name evidence="1" type="ORF">OSSY52_11810</name>
</gene>
<organism evidence="1 2">
    <name type="scientific">Tepiditoga spiralis</name>
    <dbReference type="NCBI Taxonomy" id="2108365"/>
    <lineage>
        <taxon>Bacteria</taxon>
        <taxon>Thermotogati</taxon>
        <taxon>Thermotogota</taxon>
        <taxon>Thermotogae</taxon>
        <taxon>Petrotogales</taxon>
        <taxon>Petrotogaceae</taxon>
        <taxon>Tepiditoga</taxon>
    </lineage>
</organism>
<dbReference type="Proteomes" id="UP000516361">
    <property type="component" value="Chromosome"/>
</dbReference>
<reference evidence="1 2" key="1">
    <citation type="submission" date="2018-06" db="EMBL/GenBank/DDBJ databases">
        <title>Genome sequencing of Oceanotoga sp. sy52.</title>
        <authorList>
            <person name="Mori K."/>
        </authorList>
    </citation>
    <scope>NUCLEOTIDE SEQUENCE [LARGE SCALE GENOMIC DNA]</scope>
    <source>
        <strain evidence="2">sy52</strain>
    </source>
</reference>
<evidence type="ECO:0000313" key="2">
    <source>
        <dbReference type="Proteomes" id="UP000516361"/>
    </source>
</evidence>